<proteinExistence type="predicted"/>
<organism evidence="1 2">
    <name type="scientific">Colletotrichum tanaceti</name>
    <dbReference type="NCBI Taxonomy" id="1306861"/>
    <lineage>
        <taxon>Eukaryota</taxon>
        <taxon>Fungi</taxon>
        <taxon>Dikarya</taxon>
        <taxon>Ascomycota</taxon>
        <taxon>Pezizomycotina</taxon>
        <taxon>Sordariomycetes</taxon>
        <taxon>Hypocreomycetidae</taxon>
        <taxon>Glomerellales</taxon>
        <taxon>Glomerellaceae</taxon>
        <taxon>Colletotrichum</taxon>
        <taxon>Colletotrichum destructivum species complex</taxon>
    </lineage>
</organism>
<comment type="caution">
    <text evidence="1">The sequence shown here is derived from an EMBL/GenBank/DDBJ whole genome shotgun (WGS) entry which is preliminary data.</text>
</comment>
<gene>
    <name evidence="1" type="ORF">CTA1_4113</name>
</gene>
<dbReference type="Proteomes" id="UP000310108">
    <property type="component" value="Unassembled WGS sequence"/>
</dbReference>
<keyword evidence="2" id="KW-1185">Reference proteome</keyword>
<dbReference type="EMBL" id="PJEX01000101">
    <property type="protein sequence ID" value="TKW55385.1"/>
    <property type="molecule type" value="Genomic_DNA"/>
</dbReference>
<accession>A0A4U6XHT1</accession>
<evidence type="ECO:0000313" key="1">
    <source>
        <dbReference type="EMBL" id="TKW55385.1"/>
    </source>
</evidence>
<reference evidence="1 2" key="1">
    <citation type="journal article" date="2019" name="PLoS ONE">
        <title>Comparative genome analysis indicates high evolutionary potential of pathogenicity genes in Colletotrichum tanaceti.</title>
        <authorList>
            <person name="Lelwala R.V."/>
            <person name="Korhonen P.K."/>
            <person name="Young N.D."/>
            <person name="Scott J.B."/>
            <person name="Ades P.A."/>
            <person name="Gasser R.B."/>
            <person name="Taylor P.W.J."/>
        </authorList>
    </citation>
    <scope>NUCLEOTIDE SEQUENCE [LARGE SCALE GENOMIC DNA]</scope>
    <source>
        <strain evidence="1">BRIP57314</strain>
    </source>
</reference>
<name>A0A4U6XHT1_9PEZI</name>
<protein>
    <submittedName>
        <fullName evidence="1">Uncharacterized protein</fullName>
    </submittedName>
</protein>
<evidence type="ECO:0000313" key="2">
    <source>
        <dbReference type="Proteomes" id="UP000310108"/>
    </source>
</evidence>
<sequence>MSSLKAFKNQFLLDRDFSPAVDEGVMRMEVFLVPAGSDETAFEHEMIAALGALDISTGWGLEESECDGRGWRALLMLTKWESLAQSESVLGASSQSLRAITMDRAGAKSLVVRKLEKSTRRNTLYRANCLQHHIKWKNPLAQAGLAVSGGTNQRG</sequence>
<dbReference type="AlphaFoldDB" id="A0A4U6XHT1"/>